<reference evidence="2" key="1">
    <citation type="submission" date="2021-01" db="EMBL/GenBank/DDBJ databases">
        <authorList>
            <person name="Corre E."/>
            <person name="Pelletier E."/>
            <person name="Niang G."/>
            <person name="Scheremetjew M."/>
            <person name="Finn R."/>
            <person name="Kale V."/>
            <person name="Holt S."/>
            <person name="Cochrane G."/>
            <person name="Meng A."/>
            <person name="Brown T."/>
            <person name="Cohen L."/>
        </authorList>
    </citation>
    <scope>NUCLEOTIDE SEQUENCE</scope>
    <source>
        <strain evidence="2">CCAP979/52</strain>
    </source>
</reference>
<keyword evidence="1" id="KW-0472">Membrane</keyword>
<proteinExistence type="predicted"/>
<dbReference type="AlphaFoldDB" id="A0A7S0MXS5"/>
<feature type="transmembrane region" description="Helical" evidence="1">
    <location>
        <begin position="82"/>
        <end position="100"/>
    </location>
</feature>
<evidence type="ECO:0000256" key="1">
    <source>
        <dbReference type="SAM" id="Phobius"/>
    </source>
</evidence>
<keyword evidence="1" id="KW-1133">Transmembrane helix</keyword>
<dbReference type="PANTHER" id="PTHR35550:SF2">
    <property type="entry name" value="OS05G0401200 PROTEIN"/>
    <property type="match status" value="1"/>
</dbReference>
<name>A0A7S0MXS5_9CRYP</name>
<protein>
    <submittedName>
        <fullName evidence="2">Uncharacterized protein</fullName>
    </submittedName>
</protein>
<dbReference type="EMBL" id="HBEZ01052256">
    <property type="protein sequence ID" value="CAD8654375.1"/>
    <property type="molecule type" value="Transcribed_RNA"/>
</dbReference>
<evidence type="ECO:0000313" key="2">
    <source>
        <dbReference type="EMBL" id="CAD8654375.1"/>
    </source>
</evidence>
<dbReference type="PANTHER" id="PTHR35550">
    <property type="match status" value="1"/>
</dbReference>
<keyword evidence="1" id="KW-0812">Transmembrane</keyword>
<accession>A0A7S0MXS5</accession>
<gene>
    <name evidence="2" type="ORF">CCUR1050_LOCUS28657</name>
</gene>
<sequence>MNLVNKACKSSLQPRRYEEPHNLRRVYDVKQLRAEDSTSASSSDSDNVVSTSARKMSVILRPDFRVALSVLAIFFLRPCPPIKWLAFLIGTVLILQTARLRFRFTSDQFDVLRVKGLDSKVFIGPQVVAIGPWPLRSIVDWELWWPGFPVLAYFKEVHTKSSGQRHFFPVLSDGKDLYSQMLLNFGPSTSEKPAIDEWESRRPLDPNGYRLLKTKIFRFLMEDVSKYLVIAARKISAALFNLVQTLKQLLSS</sequence>
<dbReference type="InterPro" id="IPR021467">
    <property type="entry name" value="DUF3119"/>
</dbReference>
<dbReference type="Pfam" id="PF11317">
    <property type="entry name" value="DUF3119"/>
    <property type="match status" value="1"/>
</dbReference>
<organism evidence="2">
    <name type="scientific">Cryptomonas curvata</name>
    <dbReference type="NCBI Taxonomy" id="233186"/>
    <lineage>
        <taxon>Eukaryota</taxon>
        <taxon>Cryptophyceae</taxon>
        <taxon>Cryptomonadales</taxon>
        <taxon>Cryptomonadaceae</taxon>
        <taxon>Cryptomonas</taxon>
    </lineage>
</organism>